<name>A0A453MPL0_AEGTS</name>
<reference evidence="2" key="2">
    <citation type="journal article" date="2017" name="Nat. Plants">
        <title>The Aegilops tauschii genome reveals multiple impacts of transposons.</title>
        <authorList>
            <person name="Zhao G."/>
            <person name="Zou C."/>
            <person name="Li K."/>
            <person name="Wang K."/>
            <person name="Li T."/>
            <person name="Gao L."/>
            <person name="Zhang X."/>
            <person name="Wang H."/>
            <person name="Yang Z."/>
            <person name="Liu X."/>
            <person name="Jiang W."/>
            <person name="Mao L."/>
            <person name="Kong X."/>
            <person name="Jiao Y."/>
            <person name="Jia J."/>
        </authorList>
    </citation>
    <scope>NUCLEOTIDE SEQUENCE [LARGE SCALE GENOMIC DNA]</scope>
    <source>
        <strain evidence="2">cv. AL8/78</strain>
    </source>
</reference>
<reference evidence="1" key="3">
    <citation type="journal article" date="2017" name="Nature">
        <title>Genome sequence of the progenitor of the wheat D genome Aegilops tauschii.</title>
        <authorList>
            <person name="Luo M.C."/>
            <person name="Gu Y.Q."/>
            <person name="Puiu D."/>
            <person name="Wang H."/>
            <person name="Twardziok S.O."/>
            <person name="Deal K.R."/>
            <person name="Huo N."/>
            <person name="Zhu T."/>
            <person name="Wang L."/>
            <person name="Wang Y."/>
            <person name="McGuire P.E."/>
            <person name="Liu S."/>
            <person name="Long H."/>
            <person name="Ramasamy R.K."/>
            <person name="Rodriguez J.C."/>
            <person name="Van S.L."/>
            <person name="Yuan L."/>
            <person name="Wang Z."/>
            <person name="Xia Z."/>
            <person name="Xiao L."/>
            <person name="Anderson O.D."/>
            <person name="Ouyang S."/>
            <person name="Liang Y."/>
            <person name="Zimin A.V."/>
            <person name="Pertea G."/>
            <person name="Qi P."/>
            <person name="Bennetzen J.L."/>
            <person name="Dai X."/>
            <person name="Dawson M.W."/>
            <person name="Muller H.G."/>
            <person name="Kugler K."/>
            <person name="Rivarola-Duarte L."/>
            <person name="Spannagl M."/>
            <person name="Mayer K.F.X."/>
            <person name="Lu F.H."/>
            <person name="Bevan M.W."/>
            <person name="Leroy P."/>
            <person name="Li P."/>
            <person name="You F.M."/>
            <person name="Sun Q."/>
            <person name="Liu Z."/>
            <person name="Lyons E."/>
            <person name="Wicker T."/>
            <person name="Salzberg S.L."/>
            <person name="Devos K.M."/>
            <person name="Dvorak J."/>
        </authorList>
    </citation>
    <scope>NUCLEOTIDE SEQUENCE [LARGE SCALE GENOMIC DNA]</scope>
    <source>
        <strain evidence="1">cv. AL8/78</strain>
    </source>
</reference>
<reference evidence="2" key="1">
    <citation type="journal article" date="2014" name="Science">
        <title>Ancient hybridizations among the ancestral genomes of bread wheat.</title>
        <authorList>
            <consortium name="International Wheat Genome Sequencing Consortium,"/>
            <person name="Marcussen T."/>
            <person name="Sandve S.R."/>
            <person name="Heier L."/>
            <person name="Spannagl M."/>
            <person name="Pfeifer M."/>
            <person name="Jakobsen K.S."/>
            <person name="Wulff B.B."/>
            <person name="Steuernagel B."/>
            <person name="Mayer K.F."/>
            <person name="Olsen O.A."/>
        </authorList>
    </citation>
    <scope>NUCLEOTIDE SEQUENCE [LARGE SCALE GENOMIC DNA]</scope>
    <source>
        <strain evidence="2">cv. AL8/78</strain>
    </source>
</reference>
<organism evidence="1 2">
    <name type="scientific">Aegilops tauschii subsp. strangulata</name>
    <name type="common">Goatgrass</name>
    <dbReference type="NCBI Taxonomy" id="200361"/>
    <lineage>
        <taxon>Eukaryota</taxon>
        <taxon>Viridiplantae</taxon>
        <taxon>Streptophyta</taxon>
        <taxon>Embryophyta</taxon>
        <taxon>Tracheophyta</taxon>
        <taxon>Spermatophyta</taxon>
        <taxon>Magnoliopsida</taxon>
        <taxon>Liliopsida</taxon>
        <taxon>Poales</taxon>
        <taxon>Poaceae</taxon>
        <taxon>BOP clade</taxon>
        <taxon>Pooideae</taxon>
        <taxon>Triticodae</taxon>
        <taxon>Triticeae</taxon>
        <taxon>Triticinae</taxon>
        <taxon>Aegilops</taxon>
    </lineage>
</organism>
<evidence type="ECO:0000313" key="1">
    <source>
        <dbReference type="EnsemblPlants" id="AET6Gv20020700.12"/>
    </source>
</evidence>
<dbReference type="Gramene" id="AET6Gv20020700.12">
    <property type="protein sequence ID" value="AET6Gv20020700.12"/>
    <property type="gene ID" value="AET6Gv20020700"/>
</dbReference>
<dbReference type="EnsemblPlants" id="AET6Gv20020700.12">
    <property type="protein sequence ID" value="AET6Gv20020700.12"/>
    <property type="gene ID" value="AET6Gv20020700"/>
</dbReference>
<reference evidence="1" key="5">
    <citation type="journal article" date="2021" name="G3 (Bethesda)">
        <title>Aegilops tauschii genome assembly Aet v5.0 features greater sequence contiguity and improved annotation.</title>
        <authorList>
            <person name="Wang L."/>
            <person name="Zhu T."/>
            <person name="Rodriguez J.C."/>
            <person name="Deal K.R."/>
            <person name="Dubcovsky J."/>
            <person name="McGuire P.E."/>
            <person name="Lux T."/>
            <person name="Spannagl M."/>
            <person name="Mayer K.F.X."/>
            <person name="Baldrich P."/>
            <person name="Meyers B.C."/>
            <person name="Huo N."/>
            <person name="Gu Y.Q."/>
            <person name="Zhou H."/>
            <person name="Devos K.M."/>
            <person name="Bennetzen J.L."/>
            <person name="Unver T."/>
            <person name="Budak H."/>
            <person name="Gulick P.J."/>
            <person name="Galiba G."/>
            <person name="Kalapos B."/>
            <person name="Nelson D.R."/>
            <person name="Li P."/>
            <person name="You F.M."/>
            <person name="Luo M.C."/>
            <person name="Dvorak J."/>
        </authorList>
    </citation>
    <scope>NUCLEOTIDE SEQUENCE [LARGE SCALE GENOMIC DNA]</scope>
    <source>
        <strain evidence="1">cv. AL8/78</strain>
    </source>
</reference>
<dbReference type="PANTHER" id="PTHR32133">
    <property type="entry name" value="OS07G0120400 PROTEIN"/>
    <property type="match status" value="1"/>
</dbReference>
<dbReference type="PANTHER" id="PTHR32133:SF357">
    <property type="entry name" value="F-BOX DOMAIN-CONTAINING PROTEIN"/>
    <property type="match status" value="1"/>
</dbReference>
<protein>
    <submittedName>
        <fullName evidence="1">Uncharacterized protein</fullName>
    </submittedName>
</protein>
<keyword evidence="2" id="KW-1185">Reference proteome</keyword>
<evidence type="ECO:0000313" key="2">
    <source>
        <dbReference type="Proteomes" id="UP000015105"/>
    </source>
</evidence>
<proteinExistence type="predicted"/>
<dbReference type="Proteomes" id="UP000015105">
    <property type="component" value="Chromosome 6D"/>
</dbReference>
<sequence length="138" mass="15885">ILLRLPRLQALRWRGVLSDARFLGRYRRHHRRPPLLRFKKPDRIPPARFAVPKSCALHGRWQFLGYRHGLAGMLNVCRREVVESDPLAGQQHRVPFPPGICNSKGEGLWIWHAAVLWADADVKCGCSGYVFWRLSAPT</sequence>
<accession>A0A453MPL0</accession>
<dbReference type="AlphaFoldDB" id="A0A453MPL0"/>
<reference evidence="1" key="4">
    <citation type="submission" date="2019-03" db="UniProtKB">
        <authorList>
            <consortium name="EnsemblPlants"/>
        </authorList>
    </citation>
    <scope>IDENTIFICATION</scope>
</reference>